<dbReference type="EMBL" id="AWSO01000165">
    <property type="protein sequence ID" value="ESK93900.1"/>
    <property type="molecule type" value="Genomic_DNA"/>
</dbReference>
<protein>
    <submittedName>
        <fullName evidence="2">Uncharacterized protein</fullName>
    </submittedName>
</protein>
<evidence type="ECO:0000256" key="1">
    <source>
        <dbReference type="SAM" id="Phobius"/>
    </source>
</evidence>
<dbReference type="OrthoDB" id="2940333at2759"/>
<dbReference type="KEGG" id="mrr:Moror_13007"/>
<dbReference type="HOGENOM" id="CLU_144944_0_0_1"/>
<name>V2XN09_MONRO</name>
<accession>V2XN09</accession>
<organism evidence="2 3">
    <name type="scientific">Moniliophthora roreri (strain MCA 2997)</name>
    <name type="common">Cocoa frosty pod rot fungus</name>
    <name type="synonym">Crinipellis roreri</name>
    <dbReference type="NCBI Taxonomy" id="1381753"/>
    <lineage>
        <taxon>Eukaryota</taxon>
        <taxon>Fungi</taxon>
        <taxon>Dikarya</taxon>
        <taxon>Basidiomycota</taxon>
        <taxon>Agaricomycotina</taxon>
        <taxon>Agaricomycetes</taxon>
        <taxon>Agaricomycetidae</taxon>
        <taxon>Agaricales</taxon>
        <taxon>Marasmiineae</taxon>
        <taxon>Marasmiaceae</taxon>
        <taxon>Moniliophthora</taxon>
    </lineage>
</organism>
<dbReference type="Proteomes" id="UP000017559">
    <property type="component" value="Unassembled WGS sequence"/>
</dbReference>
<gene>
    <name evidence="2" type="ORF">Moror_13007</name>
</gene>
<feature type="transmembrane region" description="Helical" evidence="1">
    <location>
        <begin position="6"/>
        <end position="25"/>
    </location>
</feature>
<comment type="caution">
    <text evidence="2">The sequence shown here is derived from an EMBL/GenBank/DDBJ whole genome shotgun (WGS) entry which is preliminary data.</text>
</comment>
<sequence length="152" mass="16840">MPQAFVIPYIVTILYEAVTLVLSLIRIAKWRKTIPESMRAPLLDTLWRDGVMYFSFMLVLGFLNIGIVSQSKAPQLRNGAADLQAVLHSMMSTRIVMHLAGSKNPRDITNPSCSVYNTDTGIEFTTQISMNGSERLPVSSRLTGEDGAEEFG</sequence>
<keyword evidence="1" id="KW-1133">Transmembrane helix</keyword>
<keyword evidence="3" id="KW-1185">Reference proteome</keyword>
<keyword evidence="1" id="KW-0472">Membrane</keyword>
<keyword evidence="1" id="KW-0812">Transmembrane</keyword>
<reference evidence="2 3" key="1">
    <citation type="journal article" date="2014" name="BMC Genomics">
        <title>Genome and secretome analysis of the hemibiotrophic fungal pathogen, Moniliophthora roreri, which causes frosty pod rot disease of cacao: mechanisms of the biotrophic and necrotrophic phases.</title>
        <authorList>
            <person name="Meinhardt L.W."/>
            <person name="Costa G.G.L."/>
            <person name="Thomazella D.P.T."/>
            <person name="Teixeira P.J.P.L."/>
            <person name="Carazzolle M.F."/>
            <person name="Schuster S.C."/>
            <person name="Carlson J.E."/>
            <person name="Guiltinan M.J."/>
            <person name="Mieczkowski P."/>
            <person name="Farmer A."/>
            <person name="Ramaraj T."/>
            <person name="Crozier J."/>
            <person name="Davis R.E."/>
            <person name="Shao J."/>
            <person name="Melnick R.L."/>
            <person name="Pereira G.A.G."/>
            <person name="Bailey B.A."/>
        </authorList>
    </citation>
    <scope>NUCLEOTIDE SEQUENCE [LARGE SCALE GENOMIC DNA]</scope>
    <source>
        <strain evidence="2 3">MCA 2997</strain>
    </source>
</reference>
<evidence type="ECO:0000313" key="3">
    <source>
        <dbReference type="Proteomes" id="UP000017559"/>
    </source>
</evidence>
<dbReference type="AlphaFoldDB" id="V2XN09"/>
<proteinExistence type="predicted"/>
<evidence type="ECO:0000313" key="2">
    <source>
        <dbReference type="EMBL" id="ESK93900.1"/>
    </source>
</evidence>
<feature type="transmembrane region" description="Helical" evidence="1">
    <location>
        <begin position="46"/>
        <end position="68"/>
    </location>
</feature>